<proteinExistence type="predicted"/>
<dbReference type="Proteomes" id="UP000287394">
    <property type="component" value="Chromosome"/>
</dbReference>
<organism evidence="1 2">
    <name type="scientific">Capsulimonas corticalis</name>
    <dbReference type="NCBI Taxonomy" id="2219043"/>
    <lineage>
        <taxon>Bacteria</taxon>
        <taxon>Bacillati</taxon>
        <taxon>Armatimonadota</taxon>
        <taxon>Armatimonadia</taxon>
        <taxon>Capsulimonadales</taxon>
        <taxon>Capsulimonadaceae</taxon>
        <taxon>Capsulimonas</taxon>
    </lineage>
</organism>
<dbReference type="KEGG" id="ccot:CCAX7_16310"/>
<keyword evidence="2" id="KW-1185">Reference proteome</keyword>
<accession>A0A402CYX3</accession>
<dbReference type="InterPro" id="IPR036278">
    <property type="entry name" value="Sialidase_sf"/>
</dbReference>
<name>A0A402CYX3_9BACT</name>
<evidence type="ECO:0000313" key="2">
    <source>
        <dbReference type="Proteomes" id="UP000287394"/>
    </source>
</evidence>
<dbReference type="SUPFAM" id="SSF50939">
    <property type="entry name" value="Sialidases"/>
    <property type="match status" value="1"/>
</dbReference>
<sequence length="384" mass="39796">MAARKCLGALCAALLILSAGAHAFSAPVTLMRTPNGGIQPQAAVDNHGVLHVIYYLGDPAHGNLFYVRKKLGADAPFSHPVRVNSVADSAIALGTIRGAQMAIGKDDSIHVVWNGSEKAPKGSGGTPMLYARLASASSAFTPERSLITWAGGLDGGGSVAADPRGNVYVVWHASAPGKDEASGGVYLARSGDDGRTFARETKINTRPTGQCGCCSMRAFVDSAGTLYILYRSAGGNFDRDTTLLASRDGGASFASSMLSPWRLGACPMSSFSLAEGPGGVIGAWETADQVYRAPLSRSAVMIQAATAPAGSGKRKYPTLVSNKKGKSMLAWVEGAGWERGGALAWQVYGPAGQPEGPAGRANGVPVWSFVTAVARDDGSFLLIY</sequence>
<reference evidence="1 2" key="1">
    <citation type="journal article" date="2019" name="Int. J. Syst. Evol. Microbiol.">
        <title>Capsulimonas corticalis gen. nov., sp. nov., an aerobic capsulated bacterium, of a novel bacterial order, Capsulimonadales ord. nov., of the class Armatimonadia of the phylum Armatimonadetes.</title>
        <authorList>
            <person name="Li J."/>
            <person name="Kudo C."/>
            <person name="Tonouchi A."/>
        </authorList>
    </citation>
    <scope>NUCLEOTIDE SEQUENCE [LARGE SCALE GENOMIC DNA]</scope>
    <source>
        <strain evidence="1 2">AX-7</strain>
    </source>
</reference>
<protein>
    <submittedName>
        <fullName evidence="1">Uncharacterized protein</fullName>
    </submittedName>
</protein>
<dbReference type="Gene3D" id="2.120.10.10">
    <property type="match status" value="1"/>
</dbReference>
<gene>
    <name evidence="1" type="ORF">CCAX7_16310</name>
</gene>
<dbReference type="EMBL" id="AP025739">
    <property type="protein sequence ID" value="BDI29580.1"/>
    <property type="molecule type" value="Genomic_DNA"/>
</dbReference>
<dbReference type="AlphaFoldDB" id="A0A402CYX3"/>
<evidence type="ECO:0000313" key="1">
    <source>
        <dbReference type="EMBL" id="BDI29580.1"/>
    </source>
</evidence>